<gene>
    <name evidence="7" type="ORF">H2200_003086</name>
</gene>
<dbReference type="PANTHER" id="PTHR39608">
    <property type="entry name" value="INTEGRAL MEMBRANE PROTEIN (AFU_ORTHOLOGUE AFUA_5G08640)"/>
    <property type="match status" value="1"/>
</dbReference>
<evidence type="ECO:0000256" key="1">
    <source>
        <dbReference type="ARBA" id="ARBA00004141"/>
    </source>
</evidence>
<name>A0AA39CLY3_9EURO</name>
<evidence type="ECO:0000256" key="2">
    <source>
        <dbReference type="ARBA" id="ARBA00022692"/>
    </source>
</evidence>
<dbReference type="InterPro" id="IPR008253">
    <property type="entry name" value="Marvel"/>
</dbReference>
<reference evidence="7" key="1">
    <citation type="submission" date="2022-10" db="EMBL/GenBank/DDBJ databases">
        <title>Culturing micro-colonial fungi from biological soil crusts in the Mojave desert and describing Neophaeococcomyces mojavensis, and introducing the new genera and species Taxawa tesnikishii.</title>
        <authorList>
            <person name="Kurbessoian T."/>
            <person name="Stajich J.E."/>
        </authorList>
    </citation>
    <scope>NUCLEOTIDE SEQUENCE</scope>
    <source>
        <strain evidence="7">TK_41</strain>
    </source>
</reference>
<protein>
    <recommendedName>
        <fullName evidence="6">MARVEL domain-containing protein</fullName>
    </recommendedName>
</protein>
<dbReference type="Pfam" id="PF01284">
    <property type="entry name" value="MARVEL"/>
    <property type="match status" value="1"/>
</dbReference>
<dbReference type="Proteomes" id="UP001172673">
    <property type="component" value="Unassembled WGS sequence"/>
</dbReference>
<keyword evidence="2 5" id="KW-0812">Transmembrane</keyword>
<evidence type="ECO:0000313" key="7">
    <source>
        <dbReference type="EMBL" id="KAJ9613145.1"/>
    </source>
</evidence>
<sequence length="161" mass="17478">MPVISRIVSMGLRACELGFAGVIAGIVGSQLHDHRSGDGMPLARFIYIEIVAGISLLLALLWLLPFAAGFAHWPVDIFLSFAWFAAFGLLVEWIGGSTCSGDTFSWSQIGIHSFCGRYRASEAFSFLSAIFWLLSALVGLWFIHREGRKRTTVVAPAGEGA</sequence>
<proteinExistence type="predicted"/>
<dbReference type="PANTHER" id="PTHR39608:SF1">
    <property type="entry name" value="INTEGRAL MEMBRANE PROTEIN (AFU_ORTHOLOGUE AFUA_5G08640)"/>
    <property type="match status" value="1"/>
</dbReference>
<comment type="subcellular location">
    <subcellularLocation>
        <location evidence="1">Membrane</location>
        <topology evidence="1">Multi-pass membrane protein</topology>
    </subcellularLocation>
</comment>
<dbReference type="AlphaFoldDB" id="A0AA39CLY3"/>
<feature type="transmembrane region" description="Helical" evidence="5">
    <location>
        <begin position="77"/>
        <end position="96"/>
    </location>
</feature>
<keyword evidence="8" id="KW-1185">Reference proteome</keyword>
<keyword evidence="3 5" id="KW-1133">Transmembrane helix</keyword>
<evidence type="ECO:0000259" key="6">
    <source>
        <dbReference type="Pfam" id="PF01284"/>
    </source>
</evidence>
<feature type="transmembrane region" description="Helical" evidence="5">
    <location>
        <begin position="44"/>
        <end position="65"/>
    </location>
</feature>
<accession>A0AA39CLY3</accession>
<feature type="transmembrane region" description="Helical" evidence="5">
    <location>
        <begin position="123"/>
        <end position="143"/>
    </location>
</feature>
<dbReference type="GO" id="GO:0016020">
    <property type="term" value="C:membrane"/>
    <property type="evidence" value="ECO:0007669"/>
    <property type="project" value="UniProtKB-SubCell"/>
</dbReference>
<feature type="domain" description="MARVEL" evidence="6">
    <location>
        <begin position="9"/>
        <end position="137"/>
    </location>
</feature>
<dbReference type="EMBL" id="JAPDRK010000004">
    <property type="protein sequence ID" value="KAJ9613145.1"/>
    <property type="molecule type" value="Genomic_DNA"/>
</dbReference>
<evidence type="ECO:0000256" key="3">
    <source>
        <dbReference type="ARBA" id="ARBA00022989"/>
    </source>
</evidence>
<comment type="caution">
    <text evidence="7">The sequence shown here is derived from an EMBL/GenBank/DDBJ whole genome shotgun (WGS) entry which is preliminary data.</text>
</comment>
<evidence type="ECO:0000256" key="4">
    <source>
        <dbReference type="ARBA" id="ARBA00023136"/>
    </source>
</evidence>
<organism evidence="7 8">
    <name type="scientific">Cladophialophora chaetospira</name>
    <dbReference type="NCBI Taxonomy" id="386627"/>
    <lineage>
        <taxon>Eukaryota</taxon>
        <taxon>Fungi</taxon>
        <taxon>Dikarya</taxon>
        <taxon>Ascomycota</taxon>
        <taxon>Pezizomycotina</taxon>
        <taxon>Eurotiomycetes</taxon>
        <taxon>Chaetothyriomycetidae</taxon>
        <taxon>Chaetothyriales</taxon>
        <taxon>Herpotrichiellaceae</taxon>
        <taxon>Cladophialophora</taxon>
    </lineage>
</organism>
<evidence type="ECO:0000256" key="5">
    <source>
        <dbReference type="SAM" id="Phobius"/>
    </source>
</evidence>
<keyword evidence="4 5" id="KW-0472">Membrane</keyword>
<evidence type="ECO:0000313" key="8">
    <source>
        <dbReference type="Proteomes" id="UP001172673"/>
    </source>
</evidence>
<feature type="transmembrane region" description="Helical" evidence="5">
    <location>
        <begin position="12"/>
        <end position="32"/>
    </location>
</feature>